<dbReference type="InterPro" id="IPR029058">
    <property type="entry name" value="AB_hydrolase_fold"/>
</dbReference>
<dbReference type="Gene3D" id="3.40.50.1820">
    <property type="entry name" value="alpha/beta hydrolase"/>
    <property type="match status" value="1"/>
</dbReference>
<evidence type="ECO:0000256" key="2">
    <source>
        <dbReference type="ARBA" id="ARBA00022801"/>
    </source>
</evidence>
<keyword evidence="5" id="KW-1185">Reference proteome</keyword>
<dbReference type="Pfam" id="PF07859">
    <property type="entry name" value="Abhydrolase_3"/>
    <property type="match status" value="1"/>
</dbReference>
<keyword evidence="2 4" id="KW-0378">Hydrolase</keyword>
<protein>
    <submittedName>
        <fullName evidence="4">Alpha/beta hydrolase</fullName>
    </submittedName>
</protein>
<gene>
    <name evidence="4" type="ORF">G8770_18085</name>
</gene>
<proteinExistence type="inferred from homology"/>
<evidence type="ECO:0000313" key="4">
    <source>
        <dbReference type="EMBL" id="NHO67458.1"/>
    </source>
</evidence>
<dbReference type="AlphaFoldDB" id="A0A9E5T3U0"/>
<dbReference type="PANTHER" id="PTHR48081">
    <property type="entry name" value="AB HYDROLASE SUPERFAMILY PROTEIN C4A8.06C"/>
    <property type="match status" value="1"/>
</dbReference>
<dbReference type="Proteomes" id="UP000787472">
    <property type="component" value="Unassembled WGS sequence"/>
</dbReference>
<dbReference type="InterPro" id="IPR050300">
    <property type="entry name" value="GDXG_lipolytic_enzyme"/>
</dbReference>
<organism evidence="4 5">
    <name type="scientific">Pseudomaricurvus hydrocarbonicus</name>
    <dbReference type="NCBI Taxonomy" id="1470433"/>
    <lineage>
        <taxon>Bacteria</taxon>
        <taxon>Pseudomonadati</taxon>
        <taxon>Pseudomonadota</taxon>
        <taxon>Gammaproteobacteria</taxon>
        <taxon>Cellvibrionales</taxon>
        <taxon>Cellvibrionaceae</taxon>
        <taxon>Pseudomaricurvus</taxon>
    </lineage>
</organism>
<dbReference type="RefSeq" id="WP_167190208.1">
    <property type="nucleotide sequence ID" value="NZ_JAAONZ010000017.1"/>
</dbReference>
<sequence>MSNDETALELPPQSIPVPKSISPQGQAYLAAAASRVAVQAGTGKTSQSDSVTEGASQALEFLRPLAAGFQGSIEIIDLPGDAKLYRVTPESRLGRRAEVAYLDIHGGGFITGGGEMCRLLAVLRAMEYGTEVFAVDYRLMPQHPYPAALDDCVAAYRQVLSQYSASDLVVGGSSAGGNLAAALMLRARDERLPPPAALLLLTPAVDITLSGDSCQTNRYLDVNLYGGGSELAQYAGKEDPTTAYVSPLFGEFTAAWPPTFLMTGTRDLLLSDTVRMHRALRRAGVAAELHVNEASPHGGFMGAGAPEDAEIMAECRRFTLCAWGIEDHPSSS</sequence>
<evidence type="ECO:0000256" key="1">
    <source>
        <dbReference type="ARBA" id="ARBA00010515"/>
    </source>
</evidence>
<dbReference type="SUPFAM" id="SSF53474">
    <property type="entry name" value="alpha/beta-Hydrolases"/>
    <property type="match status" value="1"/>
</dbReference>
<comment type="caution">
    <text evidence="4">The sequence shown here is derived from an EMBL/GenBank/DDBJ whole genome shotgun (WGS) entry which is preliminary data.</text>
</comment>
<dbReference type="GO" id="GO:0004806">
    <property type="term" value="F:triacylglycerol lipase activity"/>
    <property type="evidence" value="ECO:0007669"/>
    <property type="project" value="TreeGrafter"/>
</dbReference>
<evidence type="ECO:0000313" key="5">
    <source>
        <dbReference type="Proteomes" id="UP000787472"/>
    </source>
</evidence>
<name>A0A9E5T3U0_9GAMM</name>
<dbReference type="InterPro" id="IPR013094">
    <property type="entry name" value="AB_hydrolase_3"/>
</dbReference>
<accession>A0A9E5T3U0</accession>
<feature type="domain" description="Alpha/beta hydrolase fold-3" evidence="3">
    <location>
        <begin position="102"/>
        <end position="298"/>
    </location>
</feature>
<reference evidence="4" key="1">
    <citation type="submission" date="2020-03" db="EMBL/GenBank/DDBJ databases">
        <authorList>
            <person name="Guo F."/>
        </authorList>
    </citation>
    <scope>NUCLEOTIDE SEQUENCE</scope>
    <source>
        <strain evidence="4">JCM 30134</strain>
    </source>
</reference>
<comment type="similarity">
    <text evidence="1">Belongs to the 'GDXG' lipolytic enzyme family.</text>
</comment>
<dbReference type="PANTHER" id="PTHR48081:SF30">
    <property type="entry name" value="ACETYL-HYDROLASE LIPR-RELATED"/>
    <property type="match status" value="1"/>
</dbReference>
<dbReference type="EMBL" id="JAAONZ010000017">
    <property type="protein sequence ID" value="NHO67458.1"/>
    <property type="molecule type" value="Genomic_DNA"/>
</dbReference>
<evidence type="ECO:0000259" key="3">
    <source>
        <dbReference type="Pfam" id="PF07859"/>
    </source>
</evidence>